<sequence>MFTRRTETRRSNRRAALCSTSSVTIRLLAVVKTSPATGLIETMSIHLKGPGFGEADDGPNIEHSGRTLQLIQSRVIGLTVTFFGLNRSNVRTGIFNFPLGLSRVFSVHFSSNLGLVHPIIIIITIIIVIVVIIVVRPLLCALRLLRAPVLHHKQVPHGVCHGFSQLVLRLLKVADEKKGIENDLMQSTPTASKTCRCTAPCSASAVVLEAEFTSMLASASSKVFGVLWLHPLLTCDQSLSFNSAPSWKLRRSVLISDLPQSCSHVLQEERDAGRTCCGAPCCSGSGSLGFTTKSHLSHLLVIVLSDEIQLTQVFMTSCSHTDSGVLTSLLLRRKKRSRRGEDVFLVPPLNGVQLGVVLLEGTPEDGADRGSVQGVDLMNNDLPVVDVFEAEADLNEPVHDLRIGFTL</sequence>
<reference evidence="2 3" key="1">
    <citation type="submission" date="2019-03" db="EMBL/GenBank/DDBJ databases">
        <title>First draft genome of Liparis tanakae, snailfish: a comprehensive survey of snailfish specific genes.</title>
        <authorList>
            <person name="Kim W."/>
            <person name="Song I."/>
            <person name="Jeong J.-H."/>
            <person name="Kim D."/>
            <person name="Kim S."/>
            <person name="Ryu S."/>
            <person name="Song J.Y."/>
            <person name="Lee S.K."/>
        </authorList>
    </citation>
    <scope>NUCLEOTIDE SEQUENCE [LARGE SCALE GENOMIC DNA]</scope>
    <source>
        <tissue evidence="2">Muscle</tissue>
    </source>
</reference>
<name>A0A4Z2IAD6_9TELE</name>
<evidence type="ECO:0000313" key="2">
    <source>
        <dbReference type="EMBL" id="TNN74103.1"/>
    </source>
</evidence>
<dbReference type="EMBL" id="SRLO01000118">
    <property type="protein sequence ID" value="TNN74103.1"/>
    <property type="molecule type" value="Genomic_DNA"/>
</dbReference>
<organism evidence="2 3">
    <name type="scientific">Liparis tanakae</name>
    <name type="common">Tanaka's snailfish</name>
    <dbReference type="NCBI Taxonomy" id="230148"/>
    <lineage>
        <taxon>Eukaryota</taxon>
        <taxon>Metazoa</taxon>
        <taxon>Chordata</taxon>
        <taxon>Craniata</taxon>
        <taxon>Vertebrata</taxon>
        <taxon>Euteleostomi</taxon>
        <taxon>Actinopterygii</taxon>
        <taxon>Neopterygii</taxon>
        <taxon>Teleostei</taxon>
        <taxon>Neoteleostei</taxon>
        <taxon>Acanthomorphata</taxon>
        <taxon>Eupercaria</taxon>
        <taxon>Perciformes</taxon>
        <taxon>Cottioidei</taxon>
        <taxon>Cottales</taxon>
        <taxon>Liparidae</taxon>
        <taxon>Liparis</taxon>
    </lineage>
</organism>
<keyword evidence="1" id="KW-1133">Transmembrane helix</keyword>
<protein>
    <submittedName>
        <fullName evidence="2">Uncharacterized protein</fullName>
    </submittedName>
</protein>
<gene>
    <name evidence="2" type="ORF">EYF80_015744</name>
</gene>
<proteinExistence type="predicted"/>
<keyword evidence="3" id="KW-1185">Reference proteome</keyword>
<keyword evidence="1" id="KW-0472">Membrane</keyword>
<evidence type="ECO:0000256" key="1">
    <source>
        <dbReference type="SAM" id="Phobius"/>
    </source>
</evidence>
<comment type="caution">
    <text evidence="2">The sequence shown here is derived from an EMBL/GenBank/DDBJ whole genome shotgun (WGS) entry which is preliminary data.</text>
</comment>
<feature type="transmembrane region" description="Helical" evidence="1">
    <location>
        <begin position="115"/>
        <end position="139"/>
    </location>
</feature>
<evidence type="ECO:0000313" key="3">
    <source>
        <dbReference type="Proteomes" id="UP000314294"/>
    </source>
</evidence>
<dbReference type="Proteomes" id="UP000314294">
    <property type="component" value="Unassembled WGS sequence"/>
</dbReference>
<dbReference type="AlphaFoldDB" id="A0A4Z2IAD6"/>
<accession>A0A4Z2IAD6</accession>
<keyword evidence="1" id="KW-0812">Transmembrane</keyword>